<dbReference type="PANTHER" id="PTHR38926:SF5">
    <property type="entry name" value="F-BOX AND LEUCINE-RICH REPEAT PROTEIN 6"/>
    <property type="match status" value="1"/>
</dbReference>
<accession>A0A9P6V099</accession>
<dbReference type="Gene3D" id="3.80.10.10">
    <property type="entry name" value="Ribonuclease Inhibitor"/>
    <property type="match status" value="1"/>
</dbReference>
<dbReference type="CDD" id="cd09917">
    <property type="entry name" value="F-box_SF"/>
    <property type="match status" value="1"/>
</dbReference>
<dbReference type="Gene3D" id="1.20.1280.50">
    <property type="match status" value="1"/>
</dbReference>
<dbReference type="SUPFAM" id="SSF81383">
    <property type="entry name" value="F-box domain"/>
    <property type="match status" value="1"/>
</dbReference>
<dbReference type="SMART" id="SM00256">
    <property type="entry name" value="FBOX"/>
    <property type="match status" value="1"/>
</dbReference>
<evidence type="ECO:0000313" key="3">
    <source>
        <dbReference type="Proteomes" id="UP000738325"/>
    </source>
</evidence>
<proteinExistence type="predicted"/>
<dbReference type="OrthoDB" id="2366709at2759"/>
<dbReference type="EMBL" id="JAAAIP010000015">
    <property type="protein sequence ID" value="KAG0329459.1"/>
    <property type="molecule type" value="Genomic_DNA"/>
</dbReference>
<dbReference type="AlphaFoldDB" id="A0A9P6V099"/>
<dbReference type="PANTHER" id="PTHR38926">
    <property type="entry name" value="F-BOX DOMAIN CONTAINING PROTEIN, EXPRESSED"/>
    <property type="match status" value="1"/>
</dbReference>
<protein>
    <recommendedName>
        <fullName evidence="1">F-box domain-containing protein</fullName>
    </recommendedName>
</protein>
<organism evidence="2 3">
    <name type="scientific">Dissophora globulifera</name>
    <dbReference type="NCBI Taxonomy" id="979702"/>
    <lineage>
        <taxon>Eukaryota</taxon>
        <taxon>Fungi</taxon>
        <taxon>Fungi incertae sedis</taxon>
        <taxon>Mucoromycota</taxon>
        <taxon>Mortierellomycotina</taxon>
        <taxon>Mortierellomycetes</taxon>
        <taxon>Mortierellales</taxon>
        <taxon>Mortierellaceae</taxon>
        <taxon>Dissophora</taxon>
    </lineage>
</organism>
<comment type="caution">
    <text evidence="2">The sequence shown here is derived from an EMBL/GenBank/DDBJ whole genome shotgun (WGS) entry which is preliminary data.</text>
</comment>
<gene>
    <name evidence="2" type="ORF">BGZ99_001845</name>
</gene>
<evidence type="ECO:0000259" key="1">
    <source>
        <dbReference type="PROSITE" id="PS50181"/>
    </source>
</evidence>
<dbReference type="InterPro" id="IPR036047">
    <property type="entry name" value="F-box-like_dom_sf"/>
</dbReference>
<keyword evidence="3" id="KW-1185">Reference proteome</keyword>
<name>A0A9P6V099_9FUNG</name>
<dbReference type="InterPro" id="IPR032675">
    <property type="entry name" value="LRR_dom_sf"/>
</dbReference>
<dbReference type="Pfam" id="PF12937">
    <property type="entry name" value="F-box-like"/>
    <property type="match status" value="1"/>
</dbReference>
<dbReference type="PROSITE" id="PS50181">
    <property type="entry name" value="FBOX"/>
    <property type="match status" value="1"/>
</dbReference>
<dbReference type="InterPro" id="IPR001810">
    <property type="entry name" value="F-box_dom"/>
</dbReference>
<sequence>MSSSTPLTLPSLPTEILESILLHLSQSDLTRCVRVSRVWHQILVTYLWRTLAIRTKAQHKKFNTNEAHRALHKHGSCVRDLYIFYRRHYDRFLPAKQFAVSDFDDTPIVVFATGPFTNLDSLELSHLNFLNVDVEGSQKILALVQQNPRLRRLRIDIGMDPRTVLGIVAKCLPVLQDLNLGLQWRGDVKDLLENLPEGIRTVRLGNVFHEAPGGSQYKTSVESGVSATTVRHHHALEFLYIDGDLAGHEETILLPFLASCSRNLKSVRSTRLRLFANAKIASTLSDLGIVSEILSQHSLPQSISDVDLAKVISSGSRWTNIELLTNQVGPLTAAAIVNSCERLETLDIMRHGARGLSGSHLQAILSKATPLRSLQAHWILYANKITASDILSSQWATASLEHMDLKIDVPRVNEALPDNNAAIQDSRNVQRQVLRRLGQQTNLKKLVIGGMVTTTATGHYIHQRNCLEMTLESGLDELVYLKELEELDIHHMDHRAGVPELEWMVANLPRLQILKGMLNCLRPSNAVRDWLITHQGKWT</sequence>
<feature type="domain" description="F-box" evidence="1">
    <location>
        <begin position="6"/>
        <end position="51"/>
    </location>
</feature>
<dbReference type="Proteomes" id="UP000738325">
    <property type="component" value="Unassembled WGS sequence"/>
</dbReference>
<reference evidence="2" key="1">
    <citation type="journal article" date="2020" name="Fungal Divers.">
        <title>Resolving the Mortierellaceae phylogeny through synthesis of multi-gene phylogenetics and phylogenomics.</title>
        <authorList>
            <person name="Vandepol N."/>
            <person name="Liber J."/>
            <person name="Desiro A."/>
            <person name="Na H."/>
            <person name="Kennedy M."/>
            <person name="Barry K."/>
            <person name="Grigoriev I.V."/>
            <person name="Miller A.N."/>
            <person name="O'Donnell K."/>
            <person name="Stajich J.E."/>
            <person name="Bonito G."/>
        </authorList>
    </citation>
    <scope>NUCLEOTIDE SEQUENCE</scope>
    <source>
        <strain evidence="2">REB-010B</strain>
    </source>
</reference>
<dbReference type="SUPFAM" id="SSF52047">
    <property type="entry name" value="RNI-like"/>
    <property type="match status" value="1"/>
</dbReference>
<evidence type="ECO:0000313" key="2">
    <source>
        <dbReference type="EMBL" id="KAG0329459.1"/>
    </source>
</evidence>